<evidence type="ECO:0000313" key="13">
    <source>
        <dbReference type="Proteomes" id="UP000503820"/>
    </source>
</evidence>
<dbReference type="Pfam" id="PF02579">
    <property type="entry name" value="Nitro_FeMo-Co"/>
    <property type="match status" value="1"/>
</dbReference>
<evidence type="ECO:0000256" key="1">
    <source>
        <dbReference type="ARBA" id="ARBA00001966"/>
    </source>
</evidence>
<dbReference type="EMBL" id="BLVP01000002">
    <property type="protein sequence ID" value="GFM36106.1"/>
    <property type="molecule type" value="Genomic_DNA"/>
</dbReference>
<evidence type="ECO:0000256" key="9">
    <source>
        <dbReference type="ARBA" id="ARBA00023231"/>
    </source>
</evidence>
<dbReference type="GO" id="GO:0046872">
    <property type="term" value="F:metal ion binding"/>
    <property type="evidence" value="ECO:0007669"/>
    <property type="project" value="UniProtKB-KW"/>
</dbReference>
<organism evidence="12 13">
    <name type="scientific">Desulfovibrio psychrotolerans</name>
    <dbReference type="NCBI Taxonomy" id="415242"/>
    <lineage>
        <taxon>Bacteria</taxon>
        <taxon>Pseudomonadati</taxon>
        <taxon>Thermodesulfobacteriota</taxon>
        <taxon>Desulfovibrionia</taxon>
        <taxon>Desulfovibrionales</taxon>
        <taxon>Desulfovibrionaceae</taxon>
        <taxon>Desulfovibrio</taxon>
    </lineage>
</organism>
<keyword evidence="5" id="KW-0949">S-adenosyl-L-methionine</keyword>
<dbReference type="InterPro" id="IPR058240">
    <property type="entry name" value="rSAM_sf"/>
</dbReference>
<dbReference type="PANTHER" id="PTHR43787:SF13">
    <property type="entry name" value="FEMO COFACTOR BIOSYNTHESIS PROTEIN NIFB"/>
    <property type="match status" value="1"/>
</dbReference>
<evidence type="ECO:0000256" key="8">
    <source>
        <dbReference type="ARBA" id="ARBA00023014"/>
    </source>
</evidence>
<keyword evidence="13" id="KW-1185">Reference proteome</keyword>
<dbReference type="InterPro" id="IPR007197">
    <property type="entry name" value="rSAM"/>
</dbReference>
<dbReference type="Proteomes" id="UP000503820">
    <property type="component" value="Unassembled WGS sequence"/>
</dbReference>
<comment type="pathway">
    <text evidence="2">Cofactor biosynthesis; Fe-Mo cofactor biosynthesis.</text>
</comment>
<proteinExistence type="inferred from homology"/>
<dbReference type="SUPFAM" id="SSF53146">
    <property type="entry name" value="Nitrogenase accessory factor-like"/>
    <property type="match status" value="1"/>
</dbReference>
<accession>A0A7J0BQW3</accession>
<dbReference type="UniPathway" id="UPA00782"/>
<keyword evidence="7" id="KW-0408">Iron</keyword>
<evidence type="ECO:0000256" key="10">
    <source>
        <dbReference type="ARBA" id="ARBA00023239"/>
    </source>
</evidence>
<protein>
    <submittedName>
        <fullName evidence="12">Nitrogenase cofactor biosynthesis protein NifB</fullName>
    </submittedName>
</protein>
<dbReference type="GO" id="GO:0051539">
    <property type="term" value="F:4 iron, 4 sulfur cluster binding"/>
    <property type="evidence" value="ECO:0007669"/>
    <property type="project" value="UniProtKB-KW"/>
</dbReference>
<dbReference type="CDD" id="cd01335">
    <property type="entry name" value="Radical_SAM"/>
    <property type="match status" value="1"/>
</dbReference>
<gene>
    <name evidence="12" type="primary">nifB_1</name>
    <name evidence="12" type="ORF">DSM19430T_07900</name>
</gene>
<evidence type="ECO:0000256" key="3">
    <source>
        <dbReference type="ARBA" id="ARBA00006804"/>
    </source>
</evidence>
<dbReference type="Gene3D" id="3.20.20.70">
    <property type="entry name" value="Aldolase class I"/>
    <property type="match status" value="1"/>
</dbReference>
<dbReference type="PROSITE" id="PS51918">
    <property type="entry name" value="RADICAL_SAM"/>
    <property type="match status" value="1"/>
</dbReference>
<evidence type="ECO:0000256" key="7">
    <source>
        <dbReference type="ARBA" id="ARBA00023004"/>
    </source>
</evidence>
<evidence type="ECO:0000256" key="4">
    <source>
        <dbReference type="ARBA" id="ARBA00022485"/>
    </source>
</evidence>
<dbReference type="PANTHER" id="PTHR43787">
    <property type="entry name" value="FEMO COFACTOR BIOSYNTHESIS PROTEIN NIFB-RELATED"/>
    <property type="match status" value="1"/>
</dbReference>
<keyword evidence="6" id="KW-0479">Metal-binding</keyword>
<comment type="caution">
    <text evidence="12">The sequence shown here is derived from an EMBL/GenBank/DDBJ whole genome shotgun (WGS) entry which is preliminary data.</text>
</comment>
<dbReference type="SUPFAM" id="SSF102114">
    <property type="entry name" value="Radical SAM enzymes"/>
    <property type="match status" value="1"/>
</dbReference>
<dbReference type="AlphaFoldDB" id="A0A7J0BQW3"/>
<evidence type="ECO:0000259" key="11">
    <source>
        <dbReference type="PROSITE" id="PS51918"/>
    </source>
</evidence>
<dbReference type="RefSeq" id="WP_174408788.1">
    <property type="nucleotide sequence ID" value="NZ_BLVP01000002.1"/>
</dbReference>
<comment type="similarity">
    <text evidence="3">Belongs to the radical SAM superfamily. NifB family.</text>
</comment>
<feature type="domain" description="Radical SAM core" evidence="11">
    <location>
        <begin position="13"/>
        <end position="252"/>
    </location>
</feature>
<evidence type="ECO:0000256" key="2">
    <source>
        <dbReference type="ARBA" id="ARBA00005155"/>
    </source>
</evidence>
<sequence>MTASHPCFSPDARSTHGRLHLPVAPKANVRSRYGDAMFVAAGRNLLEKAPQTLSPAEALAYAQRVAAGGVELAVVGITGPGDPFATPDLILETLRLVRGAMPGVDLCVTTNGLNVAPYAGELAALNVAHVTILMDGVEPAIVEQLCGWIRPGTRTVPLAEAAALLVESQKAAITALRDAGVTVKVNTTVYPGINHAHVGEVAQCAAALGARIIHVVPFLPPWEGAEPPDAPALPKPDDAVMASARAAAAAHLPVMEAPEHCGQMIVGVMGESCGTGPEAVTPQAGLPVPGGDRPNVAVASSDGFDVNEHLGHARKFLIYGPKQGPVSLLEARPAPAPGTGDDRWEILAQTLRDCRYVLVSSAGGRPREVLAAHGIRVIQTEENIEGLVDVLYGGGKGGKGGKGRGK</sequence>
<comment type="cofactor">
    <cofactor evidence="1">
        <name>[4Fe-4S] cluster</name>
        <dbReference type="ChEBI" id="CHEBI:49883"/>
    </cofactor>
</comment>
<evidence type="ECO:0000256" key="5">
    <source>
        <dbReference type="ARBA" id="ARBA00022691"/>
    </source>
</evidence>
<dbReference type="Pfam" id="PF04055">
    <property type="entry name" value="Radical_SAM"/>
    <property type="match status" value="1"/>
</dbReference>
<keyword evidence="4" id="KW-0004">4Fe-4S</keyword>
<dbReference type="GO" id="GO:0016829">
    <property type="term" value="F:lyase activity"/>
    <property type="evidence" value="ECO:0007669"/>
    <property type="project" value="UniProtKB-KW"/>
</dbReference>
<dbReference type="Gene3D" id="3.30.420.130">
    <property type="entry name" value="Dinitrogenase iron-molybdenum cofactor biosynthesis domain"/>
    <property type="match status" value="1"/>
</dbReference>
<dbReference type="InterPro" id="IPR003731">
    <property type="entry name" value="Di-Nase_FeMo-co_biosynth"/>
</dbReference>
<evidence type="ECO:0000313" key="12">
    <source>
        <dbReference type="EMBL" id="GFM36106.1"/>
    </source>
</evidence>
<keyword evidence="10" id="KW-0456">Lyase</keyword>
<reference evidence="12 13" key="1">
    <citation type="submission" date="2020-05" db="EMBL/GenBank/DDBJ databases">
        <title>Draft genome sequence of Desulfovibrio psychrotolerans JS1T.</title>
        <authorList>
            <person name="Ueno A."/>
            <person name="Tamazawa S."/>
            <person name="Tamamura S."/>
            <person name="Murakami T."/>
            <person name="Kiyama T."/>
            <person name="Inomata H."/>
            <person name="Amano Y."/>
            <person name="Miyakawa K."/>
            <person name="Tamaki H."/>
            <person name="Naganuma T."/>
            <person name="Kaneko K."/>
        </authorList>
    </citation>
    <scope>NUCLEOTIDE SEQUENCE [LARGE SCALE GENOMIC DNA]</scope>
    <source>
        <strain evidence="12 13">JS1</strain>
    </source>
</reference>
<keyword evidence="8" id="KW-0411">Iron-sulfur</keyword>
<name>A0A7J0BQW3_9BACT</name>
<evidence type="ECO:0000256" key="6">
    <source>
        <dbReference type="ARBA" id="ARBA00022723"/>
    </source>
</evidence>
<dbReference type="InterPro" id="IPR036105">
    <property type="entry name" value="DiNase_FeMo-co_biosyn_sf"/>
</dbReference>
<keyword evidence="9" id="KW-0535">Nitrogen fixation</keyword>
<dbReference type="InterPro" id="IPR013785">
    <property type="entry name" value="Aldolase_TIM"/>
</dbReference>